<evidence type="ECO:0000313" key="3">
    <source>
        <dbReference type="Proteomes" id="UP000190328"/>
    </source>
</evidence>
<dbReference type="Pfam" id="PF00561">
    <property type="entry name" value="Abhydrolase_1"/>
    <property type="match status" value="1"/>
</dbReference>
<accession>A0A1T4LYM4</accession>
<evidence type="ECO:0000313" key="2">
    <source>
        <dbReference type="EMBL" id="SJZ59767.1"/>
    </source>
</evidence>
<reference evidence="2 3" key="1">
    <citation type="submission" date="2017-02" db="EMBL/GenBank/DDBJ databases">
        <authorList>
            <person name="Peterson S.W."/>
        </authorList>
    </citation>
    <scope>NUCLEOTIDE SEQUENCE [LARGE SCALE GENOMIC DNA]</scope>
    <source>
        <strain evidence="2 3">ATCC BAA-1030</strain>
    </source>
</reference>
<dbReference type="OrthoDB" id="9797695at2"/>
<name>A0A1T4LYM4_9ENTE</name>
<dbReference type="STRING" id="263852.SAMN02745116_00868"/>
<gene>
    <name evidence="2" type="ORF">SAMN02745116_00868</name>
</gene>
<evidence type="ECO:0000259" key="1">
    <source>
        <dbReference type="Pfam" id="PF00561"/>
    </source>
</evidence>
<dbReference type="Gene3D" id="3.40.50.1820">
    <property type="entry name" value="alpha/beta hydrolase"/>
    <property type="match status" value="1"/>
</dbReference>
<keyword evidence="3" id="KW-1185">Reference proteome</keyword>
<dbReference type="AlphaFoldDB" id="A0A1T4LYM4"/>
<protein>
    <submittedName>
        <fullName evidence="2">Pimeloyl-ACP methyl ester carboxylesterase</fullName>
    </submittedName>
</protein>
<dbReference type="Proteomes" id="UP000190328">
    <property type="component" value="Unassembled WGS sequence"/>
</dbReference>
<dbReference type="EMBL" id="FUXI01000007">
    <property type="protein sequence ID" value="SJZ59767.1"/>
    <property type="molecule type" value="Genomic_DNA"/>
</dbReference>
<feature type="domain" description="AB hydrolase-1" evidence="1">
    <location>
        <begin position="76"/>
        <end position="266"/>
    </location>
</feature>
<dbReference type="RefSeq" id="WP_078806797.1">
    <property type="nucleotide sequence ID" value="NZ_FUXI01000007.1"/>
</dbReference>
<dbReference type="InterPro" id="IPR029058">
    <property type="entry name" value="AB_hydrolase_fold"/>
</dbReference>
<dbReference type="InterPro" id="IPR000073">
    <property type="entry name" value="AB_hydrolase_1"/>
</dbReference>
<organism evidence="2 3">
    <name type="scientific">Pilibacter termitis</name>
    <dbReference type="NCBI Taxonomy" id="263852"/>
    <lineage>
        <taxon>Bacteria</taxon>
        <taxon>Bacillati</taxon>
        <taxon>Bacillota</taxon>
        <taxon>Bacilli</taxon>
        <taxon>Lactobacillales</taxon>
        <taxon>Enterococcaceae</taxon>
        <taxon>Pilibacter</taxon>
    </lineage>
</organism>
<dbReference type="SUPFAM" id="SSF53474">
    <property type="entry name" value="alpha/beta-Hydrolases"/>
    <property type="match status" value="1"/>
</dbReference>
<sequence length="288" mass="33021">MRVIEVKNYTFGNFEVQQKTFEFEGVQGKYTVSGEGKSFLLAILSNNTGHLLALPLAKEFRKDYTTIALSMPPVAQFSQTAEVLREILELEGVRECHMIGHSNGGVHLQNLISKYPEFAKKIIFSHSLTAMEEKDAQTTNASELRIYKWARRVLKVLPVSVLTNRLGKMVLPKLEFWNDEVATKLLRELCREDMKLITKEDFLAMITCMEEFLYEYTFTSETYAEKEVLILDSPTDKIANPLQRAKMLELAPNAKHYEFQSGGHVPMVSCPREYMTVVKEFLDCNENN</sequence>
<proteinExistence type="predicted"/>